<feature type="compositionally biased region" description="Basic and acidic residues" evidence="1">
    <location>
        <begin position="22"/>
        <end position="37"/>
    </location>
</feature>
<keyword evidence="3" id="KW-1185">Reference proteome</keyword>
<organism evidence="2 3">
    <name type="scientific">Toxocara canis</name>
    <name type="common">Canine roundworm</name>
    <dbReference type="NCBI Taxonomy" id="6265"/>
    <lineage>
        <taxon>Eukaryota</taxon>
        <taxon>Metazoa</taxon>
        <taxon>Ecdysozoa</taxon>
        <taxon>Nematoda</taxon>
        <taxon>Chromadorea</taxon>
        <taxon>Rhabditida</taxon>
        <taxon>Spirurina</taxon>
        <taxon>Ascaridomorpha</taxon>
        <taxon>Ascaridoidea</taxon>
        <taxon>Toxocaridae</taxon>
        <taxon>Toxocara</taxon>
    </lineage>
</organism>
<accession>A0A0B2VAL3</accession>
<reference evidence="2 3" key="1">
    <citation type="submission" date="2014-11" db="EMBL/GenBank/DDBJ databases">
        <title>Genetic blueprint of the zoonotic pathogen Toxocara canis.</title>
        <authorList>
            <person name="Zhu X.-Q."/>
            <person name="Korhonen P.K."/>
            <person name="Cai H."/>
            <person name="Young N.D."/>
            <person name="Nejsum P."/>
            <person name="von Samson-Himmelstjerna G."/>
            <person name="Boag P.R."/>
            <person name="Tan P."/>
            <person name="Li Q."/>
            <person name="Min J."/>
            <person name="Yang Y."/>
            <person name="Wang X."/>
            <person name="Fang X."/>
            <person name="Hall R.S."/>
            <person name="Hofmann A."/>
            <person name="Sternberg P.W."/>
            <person name="Jex A.R."/>
            <person name="Gasser R.B."/>
        </authorList>
    </citation>
    <scope>NUCLEOTIDE SEQUENCE [LARGE SCALE GENOMIC DNA]</scope>
    <source>
        <strain evidence="2">PN_DK_2014</strain>
    </source>
</reference>
<dbReference type="EMBL" id="JPKZ01002088">
    <property type="protein sequence ID" value="KHN78509.1"/>
    <property type="molecule type" value="Genomic_DNA"/>
</dbReference>
<name>A0A0B2VAL3_TOXCA</name>
<comment type="caution">
    <text evidence="2">The sequence shown here is derived from an EMBL/GenBank/DDBJ whole genome shotgun (WGS) entry which is preliminary data.</text>
</comment>
<feature type="region of interest" description="Disordered" evidence="1">
    <location>
        <begin position="1"/>
        <end position="53"/>
    </location>
</feature>
<dbReference type="AlphaFoldDB" id="A0A0B2VAL3"/>
<protein>
    <submittedName>
        <fullName evidence="2">Uncharacterized protein</fullName>
    </submittedName>
</protein>
<dbReference type="Proteomes" id="UP000031036">
    <property type="component" value="Unassembled WGS sequence"/>
</dbReference>
<evidence type="ECO:0000313" key="3">
    <source>
        <dbReference type="Proteomes" id="UP000031036"/>
    </source>
</evidence>
<sequence length="102" mass="11853">MGSSLPKPTGDNGPYQSSTCRRSYDRSERNSFEKDFSKSWSSRAGGDATKSSDLERTTQNVYCRYSRCKYFLFSLEDTKTWYISMVSILYYRCINIRSFSTP</sequence>
<gene>
    <name evidence="2" type="ORF">Tcan_13413</name>
</gene>
<evidence type="ECO:0000313" key="2">
    <source>
        <dbReference type="EMBL" id="KHN78509.1"/>
    </source>
</evidence>
<evidence type="ECO:0000256" key="1">
    <source>
        <dbReference type="SAM" id="MobiDB-lite"/>
    </source>
</evidence>
<proteinExistence type="predicted"/>